<feature type="region of interest" description="Disordered" evidence="1">
    <location>
        <begin position="83"/>
        <end position="103"/>
    </location>
</feature>
<protein>
    <submittedName>
        <fullName evidence="2">Uncharacterized protein</fullName>
    </submittedName>
</protein>
<organism evidence="2 3">
    <name type="scientific">Daphnia magna</name>
    <dbReference type="NCBI Taxonomy" id="35525"/>
    <lineage>
        <taxon>Eukaryota</taxon>
        <taxon>Metazoa</taxon>
        <taxon>Ecdysozoa</taxon>
        <taxon>Arthropoda</taxon>
        <taxon>Crustacea</taxon>
        <taxon>Branchiopoda</taxon>
        <taxon>Diplostraca</taxon>
        <taxon>Cladocera</taxon>
        <taxon>Anomopoda</taxon>
        <taxon>Daphniidae</taxon>
        <taxon>Daphnia</taxon>
    </lineage>
</organism>
<feature type="region of interest" description="Disordered" evidence="1">
    <location>
        <begin position="43"/>
        <end position="67"/>
    </location>
</feature>
<evidence type="ECO:0000313" key="3">
    <source>
        <dbReference type="Proteomes" id="UP001234178"/>
    </source>
</evidence>
<accession>A0ABQ9YMP8</accession>
<dbReference type="EMBL" id="JAOYFB010000001">
    <property type="protein sequence ID" value="KAK4001906.1"/>
    <property type="molecule type" value="Genomic_DNA"/>
</dbReference>
<dbReference type="Proteomes" id="UP001234178">
    <property type="component" value="Unassembled WGS sequence"/>
</dbReference>
<evidence type="ECO:0000256" key="1">
    <source>
        <dbReference type="SAM" id="MobiDB-lite"/>
    </source>
</evidence>
<keyword evidence="3" id="KW-1185">Reference proteome</keyword>
<evidence type="ECO:0000313" key="2">
    <source>
        <dbReference type="EMBL" id="KAK4001906.1"/>
    </source>
</evidence>
<comment type="caution">
    <text evidence="2">The sequence shown here is derived from an EMBL/GenBank/DDBJ whole genome shotgun (WGS) entry which is preliminary data.</text>
</comment>
<reference evidence="2 3" key="1">
    <citation type="journal article" date="2023" name="Nucleic Acids Res.">
        <title>The hologenome of Daphnia magna reveals possible DNA methylation and microbiome-mediated evolution of the host genome.</title>
        <authorList>
            <person name="Chaturvedi A."/>
            <person name="Li X."/>
            <person name="Dhandapani V."/>
            <person name="Marshall H."/>
            <person name="Kissane S."/>
            <person name="Cuenca-Cambronero M."/>
            <person name="Asole G."/>
            <person name="Calvet F."/>
            <person name="Ruiz-Romero M."/>
            <person name="Marangio P."/>
            <person name="Guigo R."/>
            <person name="Rago D."/>
            <person name="Mirbahai L."/>
            <person name="Eastwood N."/>
            <person name="Colbourne J.K."/>
            <person name="Zhou J."/>
            <person name="Mallon E."/>
            <person name="Orsini L."/>
        </authorList>
    </citation>
    <scope>NUCLEOTIDE SEQUENCE [LARGE SCALE GENOMIC DNA]</scope>
    <source>
        <strain evidence="2">LRV0_1</strain>
    </source>
</reference>
<feature type="compositionally biased region" description="Basic residues" evidence="1">
    <location>
        <begin position="94"/>
        <end position="103"/>
    </location>
</feature>
<sequence length="103" mass="11816">MALVGVLPEFSRIPIRCQNVSDCVTKGQKNHPRFVNSYRRENYAEAQQQRKQGLSKTQCGANEKEAGTAIQPVEDSIACAIRRNRGNWNNTRERQKKREKTVK</sequence>
<name>A0ABQ9YMP8_9CRUS</name>
<proteinExistence type="predicted"/>
<gene>
    <name evidence="2" type="ORF">OUZ56_003772</name>
</gene>
<feature type="compositionally biased region" description="Polar residues" evidence="1">
    <location>
        <begin position="45"/>
        <end position="60"/>
    </location>
</feature>